<dbReference type="Gene3D" id="3.80.10.10">
    <property type="entry name" value="Ribonuclease Inhibitor"/>
    <property type="match status" value="1"/>
</dbReference>
<dbReference type="SUPFAM" id="SSF81383">
    <property type="entry name" value="F-box domain"/>
    <property type="match status" value="1"/>
</dbReference>
<dbReference type="Gene3D" id="2.80.10.50">
    <property type="match status" value="1"/>
</dbReference>
<name>A0A4Y7PJW9_9AGAM</name>
<evidence type="ECO:0008006" key="4">
    <source>
        <dbReference type="Google" id="ProtNLM"/>
    </source>
</evidence>
<dbReference type="SUPFAM" id="SSF52047">
    <property type="entry name" value="RNI-like"/>
    <property type="match status" value="1"/>
</dbReference>
<dbReference type="OrthoDB" id="2447803at2759"/>
<dbReference type="PANTHER" id="PTHR38926">
    <property type="entry name" value="F-BOX DOMAIN CONTAINING PROTEIN, EXPRESSED"/>
    <property type="match status" value="1"/>
</dbReference>
<organism evidence="2 3">
    <name type="scientific">Rickenella mellea</name>
    <dbReference type="NCBI Taxonomy" id="50990"/>
    <lineage>
        <taxon>Eukaryota</taxon>
        <taxon>Fungi</taxon>
        <taxon>Dikarya</taxon>
        <taxon>Basidiomycota</taxon>
        <taxon>Agaricomycotina</taxon>
        <taxon>Agaricomycetes</taxon>
        <taxon>Hymenochaetales</taxon>
        <taxon>Rickenellaceae</taxon>
        <taxon>Rickenella</taxon>
    </lineage>
</organism>
<evidence type="ECO:0000256" key="1">
    <source>
        <dbReference type="SAM" id="Coils"/>
    </source>
</evidence>
<keyword evidence="3" id="KW-1185">Reference proteome</keyword>
<dbReference type="Proteomes" id="UP000294933">
    <property type="component" value="Unassembled WGS sequence"/>
</dbReference>
<proteinExistence type="predicted"/>
<gene>
    <name evidence="2" type="ORF">BD410DRAFT_902402</name>
</gene>
<dbReference type="SUPFAM" id="SSF50370">
    <property type="entry name" value="Ricin B-like lectins"/>
    <property type="match status" value="1"/>
</dbReference>
<dbReference type="EMBL" id="ML170262">
    <property type="protein sequence ID" value="TDL15774.1"/>
    <property type="molecule type" value="Genomic_DNA"/>
</dbReference>
<feature type="coiled-coil region" evidence="1">
    <location>
        <begin position="753"/>
        <end position="784"/>
    </location>
</feature>
<dbReference type="InterPro" id="IPR036047">
    <property type="entry name" value="F-box-like_dom_sf"/>
</dbReference>
<reference evidence="2 3" key="1">
    <citation type="submission" date="2018-06" db="EMBL/GenBank/DDBJ databases">
        <title>A transcriptomic atlas of mushroom development highlights an independent origin of complex multicellularity.</title>
        <authorList>
            <consortium name="DOE Joint Genome Institute"/>
            <person name="Krizsan K."/>
            <person name="Almasi E."/>
            <person name="Merenyi Z."/>
            <person name="Sahu N."/>
            <person name="Viragh M."/>
            <person name="Koszo T."/>
            <person name="Mondo S."/>
            <person name="Kiss B."/>
            <person name="Balint B."/>
            <person name="Kues U."/>
            <person name="Barry K."/>
            <person name="Hegedus J.C."/>
            <person name="Henrissat B."/>
            <person name="Johnson J."/>
            <person name="Lipzen A."/>
            <person name="Ohm R."/>
            <person name="Nagy I."/>
            <person name="Pangilinan J."/>
            <person name="Yan J."/>
            <person name="Xiong Y."/>
            <person name="Grigoriev I.V."/>
            <person name="Hibbett D.S."/>
            <person name="Nagy L.G."/>
        </authorList>
    </citation>
    <scope>NUCLEOTIDE SEQUENCE [LARGE SCALE GENOMIC DNA]</scope>
    <source>
        <strain evidence="2 3">SZMC22713</strain>
    </source>
</reference>
<dbReference type="InterPro" id="IPR035992">
    <property type="entry name" value="Ricin_B-like_lectins"/>
</dbReference>
<protein>
    <recommendedName>
        <fullName evidence="4">F-box domain-containing protein</fullName>
    </recommendedName>
</protein>
<dbReference type="AlphaFoldDB" id="A0A4Y7PJW9"/>
<evidence type="ECO:0000313" key="2">
    <source>
        <dbReference type="EMBL" id="TDL15774.1"/>
    </source>
</evidence>
<sequence>MQRMDSNPRINRYSWKTPSPEQAQFDRDILPSLRKDWTLRATSHSPFNAPNFLLFKTMFSSKSLIALLCLPAFVLSASPVPKIGPRPLTTGSFAILSSIQNQRVDLSFSDGTNNNAVIGFFENVPATPNQQWTFVPTGAPNSFNIQNGVAGPVFLSYPSAPASGPVLFSQAVIHSTPQAFVLNSLGLGSPFFNILLPNGLALTNWPAPNIGQPSPLTFENRGGSLTAAQNWTLVAPGALPQDFRKMHRVLTIPELLEIIFSSTDELANARAVSVCKTWSGVARDTLWRDVRGLRRLFSPLAPVKRWSSYYEFQRPIEPSDWPRFHAVASRVKHLTIDKSDDRMFREAQLGWVSTTRPTFHILPSLTQLALSTKHTDEFMFSAIFLHSSLQRLVLRMPDTVLPRRFFPEVSLRCTKLSYLDLQMSGPGRTVEPELTDMLSTLTNLKTLVMPCYTISSSIMTSLSRLPNLGTVRTPCFTDREREDPADVQPFSPVLLEGAFPSLTELTCDTTLCDISSFLAAKFAPGNLTLFGVQTASIETPLSVFECLTTLVRTCERLRFLGLYLTIDGSGRNSDENSYSLSFKDLCPILDFPHLVSFELTHYRPLDITDDDIDHLAKNWPLLKFLNLNFEPVIFDRPKITFASLASFARHCPNLGHLRLYLDTSPDGFPKPAVPFRMLNSLAFGTSPIQSEDDCAFFLSEICPLSCKLEAKSRWHEVLRRDVMDDTDFAVEVQARQTKWQNVRDMLPRLTKLRREERERARELSHDLERKVQDLAGEAQDLKLRLKILEDFRVLHQSPGHFIE</sequence>
<evidence type="ECO:0000313" key="3">
    <source>
        <dbReference type="Proteomes" id="UP000294933"/>
    </source>
</evidence>
<dbReference type="VEuPathDB" id="FungiDB:BD410DRAFT_902402"/>
<dbReference type="PANTHER" id="PTHR38926:SF5">
    <property type="entry name" value="F-BOX AND LEUCINE-RICH REPEAT PROTEIN 6"/>
    <property type="match status" value="1"/>
</dbReference>
<dbReference type="STRING" id="50990.A0A4Y7PJW9"/>
<accession>A0A4Y7PJW9</accession>
<dbReference type="InterPro" id="IPR032675">
    <property type="entry name" value="LRR_dom_sf"/>
</dbReference>
<keyword evidence="1" id="KW-0175">Coiled coil</keyword>